<dbReference type="SUPFAM" id="SSF48452">
    <property type="entry name" value="TPR-like"/>
    <property type="match status" value="1"/>
</dbReference>
<feature type="region of interest" description="Disordered" evidence="2">
    <location>
        <begin position="101"/>
        <end position="149"/>
    </location>
</feature>
<proteinExistence type="inferred from homology"/>
<name>A0A3B0XTN3_9ZZZZ</name>
<dbReference type="PROSITE" id="PS50005">
    <property type="entry name" value="TPR"/>
    <property type="match status" value="1"/>
</dbReference>
<dbReference type="SMART" id="SM00028">
    <property type="entry name" value="TPR"/>
    <property type="match status" value="3"/>
</dbReference>
<dbReference type="InterPro" id="IPR019734">
    <property type="entry name" value="TPR_rpt"/>
</dbReference>
<dbReference type="InterPro" id="IPR032519">
    <property type="entry name" value="YbgF_tri"/>
</dbReference>
<dbReference type="InterPro" id="IPR014162">
    <property type="entry name" value="CpoB_C"/>
</dbReference>
<evidence type="ECO:0000259" key="4">
    <source>
        <dbReference type="Pfam" id="PF16331"/>
    </source>
</evidence>
<reference evidence="5" key="1">
    <citation type="submission" date="2018-06" db="EMBL/GenBank/DDBJ databases">
        <authorList>
            <person name="Zhirakovskaya E."/>
        </authorList>
    </citation>
    <scope>NUCLEOTIDE SEQUENCE</scope>
</reference>
<evidence type="ECO:0000259" key="3">
    <source>
        <dbReference type="Pfam" id="PF13525"/>
    </source>
</evidence>
<feature type="domain" description="Outer membrane lipoprotein BamD-like" evidence="3">
    <location>
        <begin position="165"/>
        <end position="288"/>
    </location>
</feature>
<evidence type="ECO:0000256" key="1">
    <source>
        <dbReference type="ARBA" id="ARBA00022729"/>
    </source>
</evidence>
<gene>
    <name evidence="5" type="ORF">MNBD_GAMMA10-953</name>
</gene>
<dbReference type="AlphaFoldDB" id="A0A3B0XTN3"/>
<dbReference type="Pfam" id="PF16331">
    <property type="entry name" value="TolA_bind_tri"/>
    <property type="match status" value="1"/>
</dbReference>
<accession>A0A3B0XTN3</accession>
<evidence type="ECO:0000256" key="2">
    <source>
        <dbReference type="SAM" id="MobiDB-lite"/>
    </source>
</evidence>
<dbReference type="Gene3D" id="1.20.5.110">
    <property type="match status" value="1"/>
</dbReference>
<sequence length="293" mass="32036">MSLKYVTLFLKPLIALMLLGTMSASSFAAKDTTDIERRLGRLENLMSSQVLMEQSQRLEQIQQELSSLRGLLEAQEHQLGLIKQRQRNLYQDMDRRLNDLEIQGGGAGTSSNAIPSPEGGAEGSVSPGGSPVPPPGGSSVPPPGSATSASAGVAAMGAGIVEGDKNGKAAYSSAFNTLKEGKYPQAIKSFKAFLQNYPDSIYRANAQYWLGEAYSVSREYKTALKAFQKVISEYPESTKVEGSMLKIGFTYFEMKNWASARTALDNVIRKFPGTTVSRKAKERLQRMKREGRY</sequence>
<dbReference type="InterPro" id="IPR034706">
    <property type="entry name" value="CpoB"/>
</dbReference>
<dbReference type="Pfam" id="PF13525">
    <property type="entry name" value="YfiO"/>
    <property type="match status" value="1"/>
</dbReference>
<dbReference type="InterPro" id="IPR039565">
    <property type="entry name" value="BamD-like"/>
</dbReference>
<feature type="compositionally biased region" description="Pro residues" evidence="2">
    <location>
        <begin position="130"/>
        <end position="144"/>
    </location>
</feature>
<dbReference type="EMBL" id="UOFJ01000170">
    <property type="protein sequence ID" value="VAW65219.1"/>
    <property type="molecule type" value="Genomic_DNA"/>
</dbReference>
<dbReference type="NCBIfam" id="TIGR02795">
    <property type="entry name" value="tol_pal_ybgF"/>
    <property type="match status" value="1"/>
</dbReference>
<dbReference type="Gene3D" id="1.25.40.10">
    <property type="entry name" value="Tetratricopeptide repeat domain"/>
    <property type="match status" value="1"/>
</dbReference>
<protein>
    <submittedName>
        <fullName evidence="5">TPR repeat containing exported protein Putative periplasmic protein contains a protein prenylyltransferase domain</fullName>
    </submittedName>
</protein>
<feature type="compositionally biased region" description="Low complexity" evidence="2">
    <location>
        <begin position="115"/>
        <end position="129"/>
    </location>
</feature>
<feature type="domain" description="YbgF trimerisation" evidence="4">
    <location>
        <begin position="35"/>
        <end position="104"/>
    </location>
</feature>
<dbReference type="GO" id="GO:0051301">
    <property type="term" value="P:cell division"/>
    <property type="evidence" value="ECO:0007669"/>
    <property type="project" value="InterPro"/>
</dbReference>
<evidence type="ECO:0000313" key="5">
    <source>
        <dbReference type="EMBL" id="VAW65219.1"/>
    </source>
</evidence>
<dbReference type="GO" id="GO:0070206">
    <property type="term" value="P:protein trimerization"/>
    <property type="evidence" value="ECO:0007669"/>
    <property type="project" value="InterPro"/>
</dbReference>
<dbReference type="GO" id="GO:0016740">
    <property type="term" value="F:transferase activity"/>
    <property type="evidence" value="ECO:0007669"/>
    <property type="project" value="UniProtKB-KW"/>
</dbReference>
<dbReference type="InterPro" id="IPR011990">
    <property type="entry name" value="TPR-like_helical_dom_sf"/>
</dbReference>
<dbReference type="HAMAP" id="MF_02066">
    <property type="entry name" value="CpoB"/>
    <property type="match status" value="1"/>
</dbReference>
<organism evidence="5">
    <name type="scientific">hydrothermal vent metagenome</name>
    <dbReference type="NCBI Taxonomy" id="652676"/>
    <lineage>
        <taxon>unclassified sequences</taxon>
        <taxon>metagenomes</taxon>
        <taxon>ecological metagenomes</taxon>
    </lineage>
</organism>
<keyword evidence="5" id="KW-0808">Transferase</keyword>
<keyword evidence="1" id="KW-0732">Signal</keyword>